<proteinExistence type="predicted"/>
<accession>A0A6A6P8J9</accession>
<dbReference type="EMBL" id="MU001673">
    <property type="protein sequence ID" value="KAF2460310.1"/>
    <property type="molecule type" value="Genomic_DNA"/>
</dbReference>
<organism evidence="1 2">
    <name type="scientific">Lineolata rhizophorae</name>
    <dbReference type="NCBI Taxonomy" id="578093"/>
    <lineage>
        <taxon>Eukaryota</taxon>
        <taxon>Fungi</taxon>
        <taxon>Dikarya</taxon>
        <taxon>Ascomycota</taxon>
        <taxon>Pezizomycotina</taxon>
        <taxon>Dothideomycetes</taxon>
        <taxon>Dothideomycetes incertae sedis</taxon>
        <taxon>Lineolatales</taxon>
        <taxon>Lineolataceae</taxon>
        <taxon>Lineolata</taxon>
    </lineage>
</organism>
<gene>
    <name evidence="1" type="ORF">BDY21DRAFT_334995</name>
</gene>
<evidence type="ECO:0000313" key="1">
    <source>
        <dbReference type="EMBL" id="KAF2460310.1"/>
    </source>
</evidence>
<keyword evidence="2" id="KW-1185">Reference proteome</keyword>
<sequence>MARARQHPFAPLSWIRGGVAGHCIVTTPQEYAVSYHMCTAASCVRTAESTGSFLPRQLRQVA</sequence>
<reference evidence="1" key="1">
    <citation type="journal article" date="2020" name="Stud. Mycol.">
        <title>101 Dothideomycetes genomes: a test case for predicting lifestyles and emergence of pathogens.</title>
        <authorList>
            <person name="Haridas S."/>
            <person name="Albert R."/>
            <person name="Binder M."/>
            <person name="Bloem J."/>
            <person name="Labutti K."/>
            <person name="Salamov A."/>
            <person name="Andreopoulos B."/>
            <person name="Baker S."/>
            <person name="Barry K."/>
            <person name="Bills G."/>
            <person name="Bluhm B."/>
            <person name="Cannon C."/>
            <person name="Castanera R."/>
            <person name="Culley D."/>
            <person name="Daum C."/>
            <person name="Ezra D."/>
            <person name="Gonzalez J."/>
            <person name="Henrissat B."/>
            <person name="Kuo A."/>
            <person name="Liang C."/>
            <person name="Lipzen A."/>
            <person name="Lutzoni F."/>
            <person name="Magnuson J."/>
            <person name="Mondo S."/>
            <person name="Nolan M."/>
            <person name="Ohm R."/>
            <person name="Pangilinan J."/>
            <person name="Park H.-J."/>
            <person name="Ramirez L."/>
            <person name="Alfaro M."/>
            <person name="Sun H."/>
            <person name="Tritt A."/>
            <person name="Yoshinaga Y."/>
            <person name="Zwiers L.-H."/>
            <person name="Turgeon B."/>
            <person name="Goodwin S."/>
            <person name="Spatafora J."/>
            <person name="Crous P."/>
            <person name="Grigoriev I."/>
        </authorList>
    </citation>
    <scope>NUCLEOTIDE SEQUENCE</scope>
    <source>
        <strain evidence="1">ATCC 16933</strain>
    </source>
</reference>
<name>A0A6A6P8J9_9PEZI</name>
<dbReference type="AlphaFoldDB" id="A0A6A6P8J9"/>
<dbReference type="Proteomes" id="UP000799766">
    <property type="component" value="Unassembled WGS sequence"/>
</dbReference>
<protein>
    <submittedName>
        <fullName evidence="1">Uncharacterized protein</fullName>
    </submittedName>
</protein>
<evidence type="ECO:0000313" key="2">
    <source>
        <dbReference type="Proteomes" id="UP000799766"/>
    </source>
</evidence>